<dbReference type="PANTHER" id="PTHR43032">
    <property type="entry name" value="PROTEIN-METHIONINE-SULFOXIDE REDUCTASE"/>
    <property type="match status" value="1"/>
</dbReference>
<reference evidence="2 3" key="1">
    <citation type="submission" date="2018-05" db="EMBL/GenBank/DDBJ databases">
        <title>Description of Sphingomonas pokkalii sp nov, isolated from the rhizosphere of saline tolerant pokkali rice and its draft genome analysis.</title>
        <authorList>
            <person name="Menon R."/>
            <person name="Kumari S."/>
            <person name="Rameshkumar N."/>
        </authorList>
    </citation>
    <scope>NUCLEOTIDE SEQUENCE [LARGE SCALE GENOMIC DNA]</scope>
    <source>
        <strain evidence="2 3">L3B27</strain>
    </source>
</reference>
<dbReference type="RefSeq" id="WP_116467457.1">
    <property type="nucleotide sequence ID" value="NZ_QENQ01000001.1"/>
</dbReference>
<dbReference type="Pfam" id="PF00174">
    <property type="entry name" value="Oxidored_molyb"/>
    <property type="match status" value="1"/>
</dbReference>
<keyword evidence="3" id="KW-1185">Reference proteome</keyword>
<gene>
    <name evidence="2" type="ORF">DD559_00415</name>
</gene>
<evidence type="ECO:0000313" key="2">
    <source>
        <dbReference type="EMBL" id="PVX28001.1"/>
    </source>
</evidence>
<comment type="caution">
    <text evidence="2">The sequence shown here is derived from an EMBL/GenBank/DDBJ whole genome shotgun (WGS) entry which is preliminary data.</text>
</comment>
<dbReference type="AlphaFoldDB" id="A0A2U0S9Q0"/>
<dbReference type="Gene3D" id="3.90.420.10">
    <property type="entry name" value="Oxidoreductase, molybdopterin-binding domain"/>
    <property type="match status" value="1"/>
</dbReference>
<sequence length="243" mass="27062">MIVTRRALLVAGSAGLLTGCDRFTDSPVLASAEEAHRFLQRSIGRGALATEFRPEQRSPRFRVNGTHHPNTPEYNIWAGTRFVDWRLAVDGMVARPLRLSLGQLQAMPQRAQITRHDCVEGWSAIGKWQGPQLATVLQAAGISPLARYIVFHCADRYGNSNYYESIDMIDALHPQTILAWALNDRLLDIGHGAPLRLRVERQLGYKHAKYLTRIEAVASLARIGAGKGGTWEDSNGYQWYAGI</sequence>
<dbReference type="PROSITE" id="PS51257">
    <property type="entry name" value="PROKAR_LIPOPROTEIN"/>
    <property type="match status" value="1"/>
</dbReference>
<dbReference type="SUPFAM" id="SSF56524">
    <property type="entry name" value="Oxidoreductase molybdopterin-binding domain"/>
    <property type="match status" value="1"/>
</dbReference>
<feature type="domain" description="Oxidoreductase molybdopterin-binding" evidence="1">
    <location>
        <begin position="84"/>
        <end position="217"/>
    </location>
</feature>
<dbReference type="PANTHER" id="PTHR43032:SF2">
    <property type="entry name" value="BLL0505 PROTEIN"/>
    <property type="match status" value="1"/>
</dbReference>
<evidence type="ECO:0000259" key="1">
    <source>
        <dbReference type="Pfam" id="PF00174"/>
    </source>
</evidence>
<dbReference type="Proteomes" id="UP000245890">
    <property type="component" value="Unassembled WGS sequence"/>
</dbReference>
<proteinExistence type="predicted"/>
<dbReference type="OrthoDB" id="9795587at2"/>
<protein>
    <submittedName>
        <fullName evidence="2">Molybdopterin-binding protein</fullName>
    </submittedName>
</protein>
<evidence type="ECO:0000313" key="3">
    <source>
        <dbReference type="Proteomes" id="UP000245890"/>
    </source>
</evidence>
<dbReference type="EMBL" id="QENQ01000001">
    <property type="protein sequence ID" value="PVX28001.1"/>
    <property type="molecule type" value="Genomic_DNA"/>
</dbReference>
<organism evidence="2 3">
    <name type="scientific">Sphingomonas pokkalii</name>
    <dbReference type="NCBI Taxonomy" id="2175090"/>
    <lineage>
        <taxon>Bacteria</taxon>
        <taxon>Pseudomonadati</taxon>
        <taxon>Pseudomonadota</taxon>
        <taxon>Alphaproteobacteria</taxon>
        <taxon>Sphingomonadales</taxon>
        <taxon>Sphingomonadaceae</taxon>
        <taxon>Sphingomonas</taxon>
    </lineage>
</organism>
<dbReference type="InterPro" id="IPR036374">
    <property type="entry name" value="OxRdtase_Mopterin-bd_sf"/>
</dbReference>
<accession>A0A2U0S9Q0</accession>
<name>A0A2U0S9Q0_9SPHN</name>
<dbReference type="InterPro" id="IPR000572">
    <property type="entry name" value="OxRdtase_Mopterin-bd_dom"/>
</dbReference>